<accession>A0A0R2WQ73</accession>
<gene>
    <name evidence="2" type="ORF">ABS30_10245</name>
</gene>
<comment type="caution">
    <text evidence="2">The sequence shown here is derived from an EMBL/GenBank/DDBJ whole genome shotgun (WGS) entry which is preliminary data.</text>
</comment>
<dbReference type="EMBL" id="LIDJ01000470">
    <property type="protein sequence ID" value="KRP25965.1"/>
    <property type="molecule type" value="Genomic_DNA"/>
</dbReference>
<dbReference type="Proteomes" id="UP000052138">
    <property type="component" value="Unassembled WGS sequence"/>
</dbReference>
<evidence type="ECO:0000313" key="2">
    <source>
        <dbReference type="EMBL" id="KRP25965.1"/>
    </source>
</evidence>
<evidence type="ECO:0008006" key="4">
    <source>
        <dbReference type="Google" id="ProtNLM"/>
    </source>
</evidence>
<dbReference type="AlphaFoldDB" id="A0A0R2WQ73"/>
<organism evidence="2 3">
    <name type="scientific">OM182 bacterium BACL3 MAG-120924-bin41</name>
    <dbReference type="NCBI Taxonomy" id="1655632"/>
    <lineage>
        <taxon>Bacteria</taxon>
        <taxon>Pseudomonadati</taxon>
        <taxon>Pseudomonadota</taxon>
        <taxon>Gammaproteobacteria</taxon>
        <taxon>OMG group</taxon>
        <taxon>OM182 clade</taxon>
    </lineage>
</organism>
<feature type="chain" id="PRO_5006427258" description="Salt-induced outer membrane protein" evidence="1">
    <location>
        <begin position="24"/>
        <end position="238"/>
    </location>
</feature>
<proteinExistence type="predicted"/>
<dbReference type="Pfam" id="PF04338">
    <property type="entry name" value="DUF481"/>
    <property type="match status" value="1"/>
</dbReference>
<keyword evidence="1" id="KW-0732">Signal</keyword>
<evidence type="ECO:0000313" key="3">
    <source>
        <dbReference type="Proteomes" id="UP000052138"/>
    </source>
</evidence>
<dbReference type="InterPro" id="IPR007433">
    <property type="entry name" value="DUF481"/>
</dbReference>
<name>A0A0R2WQ73_9GAMM</name>
<reference evidence="2 3" key="1">
    <citation type="submission" date="2015-10" db="EMBL/GenBank/DDBJ databases">
        <title>Metagenome-Assembled Genomes uncover a global brackish microbiome.</title>
        <authorList>
            <person name="Hugerth L.W."/>
            <person name="Larsson J."/>
            <person name="Alneberg J."/>
            <person name="Lindh M.V."/>
            <person name="Legrand C."/>
            <person name="Pinhassi J."/>
            <person name="Andersson A.F."/>
        </authorList>
    </citation>
    <scope>NUCLEOTIDE SEQUENCE [LARGE SCALE GENOMIC DNA]</scope>
    <source>
        <strain evidence="2">BACL3 MAG-120924-bin41</strain>
    </source>
</reference>
<evidence type="ECO:0000256" key="1">
    <source>
        <dbReference type="SAM" id="SignalP"/>
    </source>
</evidence>
<sequence>MIRHIFRALLPLALSALALPGLAQEENSVSTELEFGAIVTSGNSDDQNVKFKGTVDWNRGDWIYGFSSDGFRSSKNDELNAQRLYHVGRAGHNINEFSFINARVSYEDDRFSGFDSQSDFSVNYGRNMLRSSNSMTLAMNVGLGMRRSVQMDKSSNEAIGRVEGNYVWNLSPTASFTQDFSLDSGSDSSIYRSESGIQSQIMDNLSLRFSIKIKHQTQVPIGREETDTETAATLVLSF</sequence>
<feature type="signal peptide" evidence="1">
    <location>
        <begin position="1"/>
        <end position="23"/>
    </location>
</feature>
<protein>
    <recommendedName>
        <fullName evidence="4">Salt-induced outer membrane protein</fullName>
    </recommendedName>
</protein>